<organism evidence="1 2">
    <name type="scientific">Candidatus Liptonbacteria bacterium RIFCSPLOWO2_01_FULL_45_15</name>
    <dbReference type="NCBI Taxonomy" id="1798649"/>
    <lineage>
        <taxon>Bacteria</taxon>
        <taxon>Candidatus Liptoniibacteriota</taxon>
    </lineage>
</organism>
<evidence type="ECO:0000313" key="1">
    <source>
        <dbReference type="EMBL" id="OGZ00193.1"/>
    </source>
</evidence>
<dbReference type="EMBL" id="MHKZ01000027">
    <property type="protein sequence ID" value="OGZ00193.1"/>
    <property type="molecule type" value="Genomic_DNA"/>
</dbReference>
<proteinExistence type="predicted"/>
<accession>A0A1G2CFL8</accession>
<reference evidence="1 2" key="1">
    <citation type="journal article" date="2016" name="Nat. Commun.">
        <title>Thousands of microbial genomes shed light on interconnected biogeochemical processes in an aquifer system.</title>
        <authorList>
            <person name="Anantharaman K."/>
            <person name="Brown C.T."/>
            <person name="Hug L.A."/>
            <person name="Sharon I."/>
            <person name="Castelle C.J."/>
            <person name="Probst A.J."/>
            <person name="Thomas B.C."/>
            <person name="Singh A."/>
            <person name="Wilkins M.J."/>
            <person name="Karaoz U."/>
            <person name="Brodie E.L."/>
            <person name="Williams K.H."/>
            <person name="Hubbard S.S."/>
            <person name="Banfield J.F."/>
        </authorList>
    </citation>
    <scope>NUCLEOTIDE SEQUENCE [LARGE SCALE GENOMIC DNA]</scope>
</reference>
<name>A0A1G2CFL8_9BACT</name>
<gene>
    <name evidence="1" type="ORF">A3B13_01655</name>
</gene>
<dbReference type="AlphaFoldDB" id="A0A1G2CFL8"/>
<comment type="caution">
    <text evidence="1">The sequence shown here is derived from an EMBL/GenBank/DDBJ whole genome shotgun (WGS) entry which is preliminary data.</text>
</comment>
<dbReference type="STRING" id="1798649.A3B13_01655"/>
<evidence type="ECO:0000313" key="2">
    <source>
        <dbReference type="Proteomes" id="UP000176287"/>
    </source>
</evidence>
<sequence length="78" mass="9229">MVGFYAGKINFSRILSFMGYWKFLLGCLSGFEPDPRMPQILVLPLHHRHHFIEILFQGLGFYSILIEIKNQKFWAKLK</sequence>
<protein>
    <submittedName>
        <fullName evidence="1">Uncharacterized protein</fullName>
    </submittedName>
</protein>
<dbReference type="Proteomes" id="UP000176287">
    <property type="component" value="Unassembled WGS sequence"/>
</dbReference>